<dbReference type="InterPro" id="IPR047057">
    <property type="entry name" value="MerR_fam"/>
</dbReference>
<name>A0A845GQN1_9BURK</name>
<organism evidence="5 6">
    <name type="scientific">Duganella vulcania</name>
    <dbReference type="NCBI Taxonomy" id="2692166"/>
    <lineage>
        <taxon>Bacteria</taxon>
        <taxon>Pseudomonadati</taxon>
        <taxon>Pseudomonadota</taxon>
        <taxon>Betaproteobacteria</taxon>
        <taxon>Burkholderiales</taxon>
        <taxon>Oxalobacteraceae</taxon>
        <taxon>Telluria group</taxon>
        <taxon>Duganella</taxon>
    </lineage>
</organism>
<dbReference type="GO" id="GO:0003700">
    <property type="term" value="F:DNA-binding transcription factor activity"/>
    <property type="evidence" value="ECO:0007669"/>
    <property type="project" value="InterPro"/>
</dbReference>
<reference evidence="5" key="1">
    <citation type="submission" date="2019-12" db="EMBL/GenBank/DDBJ databases">
        <title>Novel species isolated from a subtropical stream in China.</title>
        <authorList>
            <person name="Lu H."/>
        </authorList>
    </citation>
    <scope>NUCLEOTIDE SEQUENCE [LARGE SCALE GENOMIC DNA]</scope>
    <source>
        <strain evidence="5">FT81W</strain>
    </source>
</reference>
<evidence type="ECO:0000256" key="3">
    <source>
        <dbReference type="ARBA" id="ARBA00023163"/>
    </source>
</evidence>
<dbReference type="InterPro" id="IPR015358">
    <property type="entry name" value="Tscrpt_reg_MerR_DNA-bd"/>
</dbReference>
<dbReference type="AlphaFoldDB" id="A0A845GQN1"/>
<sequence>MPDLNLTIGTMSTQTRCSVPTIRYYEKIGLLPSPQRAANGHRYYREVDLKRLTFIKRCRDFGFPIEQVRELTDLFEDGDRACVEVRELAQAHLDEVRARLAEMRALEASLAAFVCSCDTACSGGLTKDCVIIDDLSMPVAGGAPADVSCCVVPVEAASAFTTTELKRK</sequence>
<evidence type="ECO:0000313" key="6">
    <source>
        <dbReference type="Proteomes" id="UP000447355"/>
    </source>
</evidence>
<protein>
    <submittedName>
        <fullName evidence="5">MerR family DNA-binding protein</fullName>
    </submittedName>
</protein>
<keyword evidence="2 5" id="KW-0238">DNA-binding</keyword>
<dbReference type="Gene3D" id="1.10.1660.10">
    <property type="match status" value="1"/>
</dbReference>
<feature type="domain" description="HTH merR-type" evidence="4">
    <location>
        <begin position="5"/>
        <end position="74"/>
    </location>
</feature>
<comment type="caution">
    <text evidence="5">The sequence shown here is derived from an EMBL/GenBank/DDBJ whole genome shotgun (WGS) entry which is preliminary data.</text>
</comment>
<accession>A0A845GQN1</accession>
<evidence type="ECO:0000259" key="4">
    <source>
        <dbReference type="PROSITE" id="PS50937"/>
    </source>
</evidence>
<evidence type="ECO:0000313" key="5">
    <source>
        <dbReference type="EMBL" id="MYM95885.1"/>
    </source>
</evidence>
<gene>
    <name evidence="5" type="ORF">GTP90_18660</name>
</gene>
<dbReference type="Pfam" id="PF09278">
    <property type="entry name" value="MerR-DNA-bind"/>
    <property type="match status" value="1"/>
</dbReference>
<dbReference type="PANTHER" id="PTHR30204:SF94">
    <property type="entry name" value="HEAVY METAL-DEPENDENT TRANSCRIPTIONAL REGULATOR HI_0293-RELATED"/>
    <property type="match status" value="1"/>
</dbReference>
<dbReference type="EMBL" id="WWCX01000035">
    <property type="protein sequence ID" value="MYM95885.1"/>
    <property type="molecule type" value="Genomic_DNA"/>
</dbReference>
<dbReference type="PROSITE" id="PS00552">
    <property type="entry name" value="HTH_MERR_1"/>
    <property type="match status" value="1"/>
</dbReference>
<proteinExistence type="predicted"/>
<dbReference type="PROSITE" id="PS50937">
    <property type="entry name" value="HTH_MERR_2"/>
    <property type="match status" value="1"/>
</dbReference>
<dbReference type="SUPFAM" id="SSF46955">
    <property type="entry name" value="Putative DNA-binding domain"/>
    <property type="match status" value="1"/>
</dbReference>
<dbReference type="SMART" id="SM00422">
    <property type="entry name" value="HTH_MERR"/>
    <property type="match status" value="1"/>
</dbReference>
<keyword evidence="3" id="KW-0804">Transcription</keyword>
<dbReference type="RefSeq" id="WP_161084977.1">
    <property type="nucleotide sequence ID" value="NZ_WWCX01000035.1"/>
</dbReference>
<dbReference type="PRINTS" id="PR00040">
    <property type="entry name" value="HTHMERR"/>
</dbReference>
<dbReference type="PANTHER" id="PTHR30204">
    <property type="entry name" value="REDOX-CYCLING DRUG-SENSING TRANSCRIPTIONAL ACTIVATOR SOXR"/>
    <property type="match status" value="1"/>
</dbReference>
<dbReference type="GO" id="GO:0003677">
    <property type="term" value="F:DNA binding"/>
    <property type="evidence" value="ECO:0007669"/>
    <property type="project" value="UniProtKB-KW"/>
</dbReference>
<dbReference type="Proteomes" id="UP000447355">
    <property type="component" value="Unassembled WGS sequence"/>
</dbReference>
<dbReference type="Pfam" id="PF00376">
    <property type="entry name" value="MerR"/>
    <property type="match status" value="1"/>
</dbReference>
<dbReference type="CDD" id="cd04785">
    <property type="entry name" value="HTH_CadR-PbrR-like"/>
    <property type="match status" value="1"/>
</dbReference>
<evidence type="ECO:0000256" key="1">
    <source>
        <dbReference type="ARBA" id="ARBA00023015"/>
    </source>
</evidence>
<evidence type="ECO:0000256" key="2">
    <source>
        <dbReference type="ARBA" id="ARBA00023125"/>
    </source>
</evidence>
<dbReference type="InterPro" id="IPR000551">
    <property type="entry name" value="MerR-type_HTH_dom"/>
</dbReference>
<dbReference type="InterPro" id="IPR009061">
    <property type="entry name" value="DNA-bd_dom_put_sf"/>
</dbReference>
<keyword evidence="1" id="KW-0805">Transcription regulation</keyword>